<keyword evidence="3" id="KW-0805">Transcription regulation</keyword>
<feature type="domain" description="OmpR/PhoB-type" evidence="8">
    <location>
        <begin position="1"/>
        <end position="97"/>
    </location>
</feature>
<dbReference type="InterPro" id="IPR001867">
    <property type="entry name" value="OmpR/PhoB-type_DNA-bd"/>
</dbReference>
<dbReference type="Pfam" id="PF00486">
    <property type="entry name" value="Trans_reg_C"/>
    <property type="match status" value="1"/>
</dbReference>
<dbReference type="AlphaFoldDB" id="A0AB39TRU9"/>
<dbReference type="GO" id="GO:0006355">
    <property type="term" value="P:regulation of DNA-templated transcription"/>
    <property type="evidence" value="ECO:0007669"/>
    <property type="project" value="InterPro"/>
</dbReference>
<keyword evidence="5" id="KW-0804">Transcription</keyword>
<dbReference type="RefSeq" id="WP_369184553.1">
    <property type="nucleotide sequence ID" value="NZ_CP163445.1"/>
</dbReference>
<keyword evidence="2" id="KW-0902">Two-component regulatory system</keyword>
<dbReference type="EMBL" id="CP163445">
    <property type="protein sequence ID" value="XDQ82008.1"/>
    <property type="molecule type" value="Genomic_DNA"/>
</dbReference>
<dbReference type="Pfam" id="PF13401">
    <property type="entry name" value="AAA_22"/>
    <property type="match status" value="1"/>
</dbReference>
<feature type="region of interest" description="Disordered" evidence="7">
    <location>
        <begin position="288"/>
        <end position="313"/>
    </location>
</feature>
<dbReference type="Pfam" id="PF03704">
    <property type="entry name" value="BTAD"/>
    <property type="match status" value="1"/>
</dbReference>
<reference evidence="9" key="1">
    <citation type="submission" date="2024-07" db="EMBL/GenBank/DDBJ databases">
        <authorList>
            <person name="Yu S.T."/>
        </authorList>
    </citation>
    <scope>NUCLEOTIDE SEQUENCE</scope>
    <source>
        <strain evidence="9">Y1</strain>
    </source>
</reference>
<dbReference type="GO" id="GO:0003677">
    <property type="term" value="F:DNA binding"/>
    <property type="evidence" value="ECO:0007669"/>
    <property type="project" value="UniProtKB-UniRule"/>
</dbReference>
<evidence type="ECO:0000259" key="8">
    <source>
        <dbReference type="PROSITE" id="PS51755"/>
    </source>
</evidence>
<proteinExistence type="inferred from homology"/>
<evidence type="ECO:0000256" key="3">
    <source>
        <dbReference type="ARBA" id="ARBA00023015"/>
    </source>
</evidence>
<dbReference type="PANTHER" id="PTHR35807:SF1">
    <property type="entry name" value="TRANSCRIPTIONAL REGULATOR REDD"/>
    <property type="match status" value="1"/>
</dbReference>
<dbReference type="GO" id="GO:0000160">
    <property type="term" value="P:phosphorelay signal transduction system"/>
    <property type="evidence" value="ECO:0007669"/>
    <property type="project" value="UniProtKB-KW"/>
</dbReference>
<dbReference type="InterPro" id="IPR016032">
    <property type="entry name" value="Sig_transdc_resp-reg_C-effctor"/>
</dbReference>
<dbReference type="InterPro" id="IPR005158">
    <property type="entry name" value="BTAD"/>
</dbReference>
<dbReference type="SMART" id="SM01043">
    <property type="entry name" value="BTAD"/>
    <property type="match status" value="1"/>
</dbReference>
<organism evidence="9">
    <name type="scientific">Streptomyces sp. Y1</name>
    <dbReference type="NCBI Taxonomy" id="3238634"/>
    <lineage>
        <taxon>Bacteria</taxon>
        <taxon>Bacillati</taxon>
        <taxon>Actinomycetota</taxon>
        <taxon>Actinomycetes</taxon>
        <taxon>Kitasatosporales</taxon>
        <taxon>Streptomycetaceae</taxon>
        <taxon>Streptomyces</taxon>
    </lineage>
</organism>
<dbReference type="InterPro" id="IPR049945">
    <property type="entry name" value="AAA_22"/>
</dbReference>
<dbReference type="InterPro" id="IPR036388">
    <property type="entry name" value="WH-like_DNA-bd_sf"/>
</dbReference>
<dbReference type="CDD" id="cd15831">
    <property type="entry name" value="BTAD"/>
    <property type="match status" value="1"/>
</dbReference>
<dbReference type="SMART" id="SM00862">
    <property type="entry name" value="Trans_reg_C"/>
    <property type="match status" value="1"/>
</dbReference>
<dbReference type="SUPFAM" id="SSF52540">
    <property type="entry name" value="P-loop containing nucleoside triphosphate hydrolases"/>
    <property type="match status" value="1"/>
</dbReference>
<feature type="compositionally biased region" description="Pro residues" evidence="7">
    <location>
        <begin position="248"/>
        <end position="268"/>
    </location>
</feature>
<dbReference type="SUPFAM" id="SSF48452">
    <property type="entry name" value="TPR-like"/>
    <property type="match status" value="2"/>
</dbReference>
<dbReference type="InterPro" id="IPR027417">
    <property type="entry name" value="P-loop_NTPase"/>
</dbReference>
<protein>
    <submittedName>
        <fullName evidence="9">BTAD domain-containing putative transcriptional regulator</fullName>
    </submittedName>
</protein>
<accession>A0AB39TRU9</accession>
<dbReference type="Gene3D" id="1.10.10.10">
    <property type="entry name" value="Winged helix-like DNA-binding domain superfamily/Winged helix DNA-binding domain"/>
    <property type="match status" value="1"/>
</dbReference>
<evidence type="ECO:0000313" key="9">
    <source>
        <dbReference type="EMBL" id="XDQ82008.1"/>
    </source>
</evidence>
<dbReference type="InterPro" id="IPR051677">
    <property type="entry name" value="AfsR-DnrI-RedD_regulator"/>
</dbReference>
<dbReference type="Gene3D" id="3.40.50.300">
    <property type="entry name" value="P-loop containing nucleotide triphosphate hydrolases"/>
    <property type="match status" value="1"/>
</dbReference>
<evidence type="ECO:0000256" key="1">
    <source>
        <dbReference type="ARBA" id="ARBA00005820"/>
    </source>
</evidence>
<feature type="region of interest" description="Disordered" evidence="7">
    <location>
        <begin position="245"/>
        <end position="268"/>
    </location>
</feature>
<dbReference type="PANTHER" id="PTHR35807">
    <property type="entry name" value="TRANSCRIPTIONAL REGULATOR REDD-RELATED"/>
    <property type="match status" value="1"/>
</dbReference>
<evidence type="ECO:0000256" key="6">
    <source>
        <dbReference type="PROSITE-ProRule" id="PRU01091"/>
    </source>
</evidence>
<evidence type="ECO:0000256" key="7">
    <source>
        <dbReference type="SAM" id="MobiDB-lite"/>
    </source>
</evidence>
<name>A0AB39TRU9_9ACTN</name>
<sequence length="933" mass="98926">MDFRILGSVTVTSADGRDLPAGPVKRRSLLAMLALGAGAPVTVDQLTEALWETDPPRHSRTVIQGHVSQLRALFAEHDAAAHGVELRTEGNAYLLRTPRHAVDADRFEHLLRTGRERPDPAERVAVLGEALALWRGPALTGTAPSPALECAAHNLEELRLTAVEELAHAHGLLGDHGAAARVLRAEVAKDPLREPLIAALMRALGRAGRRSEALDWFHRTRRTLAEQLGVDPGTDLVDAYDTLLHGPAPVPPPEPAPAAVPAATPAPIPAAAPPPPPVPVPAVTPPTPVPTESHGLAVPPPALTPRLFPRRPRGFSGREDELTALDRATAAPGAIAVVTGSAGVGKTALAGYWAHRRQADFPDGRLFVDLCGYSPIPARDTAAVLRELLLALGVPAEQMPGSHQAMGARYRELTAERRLLLVLDNAHRSEQVRPLLPDGDGCVTVITSRDRLAGLVASDAARLVPLAELSSRHAITLLADTLGPDVVAAEPEAAARLADLCDGLPLALRLAAARTASRPTRGLAALADELADEQRRLSLLNVEDTSVAAALGLTVQQLPESARRMFQRLGTHTGATLDGRTAAAIAGCRLERATEALDQLAAAHLIIETGQDAYTLHDLVRLYARSLPADDDAEALPRLLDHLMSTLLAASAAAEPGSEPCCLLPVGSRHSVDVRPFPDRASALAWYAAERDTLRGAVEAAVAVGLHDRAWRLVLLQWPLIVWQVRDDWTPLLAQGLAAAEACGDVRAQSRARALLGWVLTEEGRHAEALTHLELAPELSARAGDVTGEAVALVNLALALTRHDRLARIHGLLTRARALAERGGRRDLIALTHQHLADHCLTVGAHTEAAQHAARGLALVEPPFPASRQVVLHTLYGRALAATGQPEEAERHLTEAVRIARGHGYRDGEKAARTALAALATLPSTASATSSPA</sequence>
<dbReference type="GO" id="GO:0016887">
    <property type="term" value="F:ATP hydrolysis activity"/>
    <property type="evidence" value="ECO:0007669"/>
    <property type="project" value="InterPro"/>
</dbReference>
<dbReference type="PROSITE" id="PS51755">
    <property type="entry name" value="OMPR_PHOB"/>
    <property type="match status" value="1"/>
</dbReference>
<dbReference type="Gene3D" id="1.25.40.10">
    <property type="entry name" value="Tetratricopeptide repeat domain"/>
    <property type="match status" value="2"/>
</dbReference>
<keyword evidence="4 6" id="KW-0238">DNA-binding</keyword>
<feature type="DNA-binding region" description="OmpR/PhoB-type" evidence="6">
    <location>
        <begin position="1"/>
        <end position="97"/>
    </location>
</feature>
<dbReference type="PRINTS" id="PR00364">
    <property type="entry name" value="DISEASERSIST"/>
</dbReference>
<comment type="similarity">
    <text evidence="1">Belongs to the AfsR/DnrI/RedD regulatory family.</text>
</comment>
<evidence type="ECO:0000256" key="4">
    <source>
        <dbReference type="ARBA" id="ARBA00023125"/>
    </source>
</evidence>
<dbReference type="InterPro" id="IPR011990">
    <property type="entry name" value="TPR-like_helical_dom_sf"/>
</dbReference>
<gene>
    <name evidence="9" type="ORF">AB2U05_27825</name>
</gene>
<dbReference type="SUPFAM" id="SSF46894">
    <property type="entry name" value="C-terminal effector domain of the bipartite response regulators"/>
    <property type="match status" value="1"/>
</dbReference>
<evidence type="ECO:0000256" key="5">
    <source>
        <dbReference type="ARBA" id="ARBA00023163"/>
    </source>
</evidence>
<evidence type="ECO:0000256" key="2">
    <source>
        <dbReference type="ARBA" id="ARBA00023012"/>
    </source>
</evidence>